<organism evidence="10 11">
    <name type="scientific">Pristionchus fissidentatus</name>
    <dbReference type="NCBI Taxonomy" id="1538716"/>
    <lineage>
        <taxon>Eukaryota</taxon>
        <taxon>Metazoa</taxon>
        <taxon>Ecdysozoa</taxon>
        <taxon>Nematoda</taxon>
        <taxon>Chromadorea</taxon>
        <taxon>Rhabditida</taxon>
        <taxon>Rhabditina</taxon>
        <taxon>Diplogasteromorpha</taxon>
        <taxon>Diplogasteroidea</taxon>
        <taxon>Neodiplogasteridae</taxon>
        <taxon>Pristionchus</taxon>
    </lineage>
</organism>
<dbReference type="EMBL" id="BTSY01000004">
    <property type="protein sequence ID" value="GMT22396.1"/>
    <property type="molecule type" value="Genomic_DNA"/>
</dbReference>
<dbReference type="InterPro" id="IPR013088">
    <property type="entry name" value="Znf_NHR/GATA"/>
</dbReference>
<proteinExistence type="predicted"/>
<evidence type="ECO:0000256" key="2">
    <source>
        <dbReference type="ARBA" id="ARBA00022771"/>
    </source>
</evidence>
<name>A0AAV5VRZ6_9BILA</name>
<keyword evidence="1" id="KW-0479">Metal-binding</keyword>
<protein>
    <recommendedName>
        <fullName evidence="9">Nuclear receptor domain-containing protein</fullName>
    </recommendedName>
</protein>
<evidence type="ECO:0000256" key="4">
    <source>
        <dbReference type="ARBA" id="ARBA00023015"/>
    </source>
</evidence>
<keyword evidence="8" id="KW-0539">Nucleus</keyword>
<evidence type="ECO:0000256" key="3">
    <source>
        <dbReference type="ARBA" id="ARBA00022833"/>
    </source>
</evidence>
<dbReference type="GO" id="GO:0008270">
    <property type="term" value="F:zinc ion binding"/>
    <property type="evidence" value="ECO:0007669"/>
    <property type="project" value="UniProtKB-KW"/>
</dbReference>
<keyword evidence="11" id="KW-1185">Reference proteome</keyword>
<dbReference type="Proteomes" id="UP001432322">
    <property type="component" value="Unassembled WGS sequence"/>
</dbReference>
<dbReference type="GO" id="GO:0005634">
    <property type="term" value="C:nucleus"/>
    <property type="evidence" value="ECO:0007669"/>
    <property type="project" value="TreeGrafter"/>
</dbReference>
<evidence type="ECO:0000259" key="9">
    <source>
        <dbReference type="PROSITE" id="PS51030"/>
    </source>
</evidence>
<dbReference type="AlphaFoldDB" id="A0AAV5VRZ6"/>
<dbReference type="InterPro" id="IPR001628">
    <property type="entry name" value="Znf_hrmn_rcpt"/>
</dbReference>
<keyword evidence="5" id="KW-0238">DNA-binding</keyword>
<evidence type="ECO:0000313" key="10">
    <source>
        <dbReference type="EMBL" id="GMT22396.1"/>
    </source>
</evidence>
<dbReference type="PANTHER" id="PTHR46011:SF6">
    <property type="entry name" value="HIGH ZINC ACTIVATED NUCLEAR RECEPTOR PROTEIN"/>
    <property type="match status" value="1"/>
</dbReference>
<dbReference type="PROSITE" id="PS51030">
    <property type="entry name" value="NUCLEAR_REC_DBD_2"/>
    <property type="match status" value="1"/>
</dbReference>
<keyword evidence="2" id="KW-0863">Zinc-finger</keyword>
<dbReference type="GO" id="GO:0043565">
    <property type="term" value="F:sequence-specific DNA binding"/>
    <property type="evidence" value="ECO:0007669"/>
    <property type="project" value="InterPro"/>
</dbReference>
<keyword evidence="4" id="KW-0805">Transcription regulation</keyword>
<dbReference type="GO" id="GO:0003700">
    <property type="term" value="F:DNA-binding transcription factor activity"/>
    <property type="evidence" value="ECO:0007669"/>
    <property type="project" value="InterPro"/>
</dbReference>
<gene>
    <name evidence="10" type="ORF">PFISCL1PPCAC_13693</name>
</gene>
<dbReference type="PRINTS" id="PR00047">
    <property type="entry name" value="STROIDFINGER"/>
</dbReference>
<dbReference type="SUPFAM" id="SSF57716">
    <property type="entry name" value="Glucocorticoid receptor-like (DNA-binding domain)"/>
    <property type="match status" value="1"/>
</dbReference>
<feature type="non-terminal residue" evidence="10">
    <location>
        <position position="163"/>
    </location>
</feature>
<evidence type="ECO:0000313" key="11">
    <source>
        <dbReference type="Proteomes" id="UP001432322"/>
    </source>
</evidence>
<dbReference type="Pfam" id="PF00105">
    <property type="entry name" value="zf-C4"/>
    <property type="match status" value="1"/>
</dbReference>
<evidence type="ECO:0000256" key="7">
    <source>
        <dbReference type="ARBA" id="ARBA00023170"/>
    </source>
</evidence>
<evidence type="ECO:0000256" key="8">
    <source>
        <dbReference type="ARBA" id="ARBA00023242"/>
    </source>
</evidence>
<dbReference type="SMART" id="SM00399">
    <property type="entry name" value="ZnF_C4"/>
    <property type="match status" value="1"/>
</dbReference>
<accession>A0AAV5VRZ6</accession>
<keyword evidence="3" id="KW-0862">Zinc</keyword>
<evidence type="ECO:0000256" key="6">
    <source>
        <dbReference type="ARBA" id="ARBA00023163"/>
    </source>
</evidence>
<sequence length="163" mass="18895">MIETAGSMSKSCLICSTPITIPHYGIDACRSCAEFYKRAKVAGKRFVCRQGDFKCVIMKDSKFTCRRCRFDRCVENGMNYEMRVKETEEELTVLKQSPSTSSEPAESILQRIGRLYNASMDRRRNQELQLLQYQPDIEQAPHPSQEIYMSTYSNSIRLFEITF</sequence>
<keyword evidence="7" id="KW-0675">Receptor</keyword>
<feature type="domain" description="Nuclear receptor" evidence="9">
    <location>
        <begin position="9"/>
        <end position="85"/>
    </location>
</feature>
<reference evidence="10" key="1">
    <citation type="submission" date="2023-10" db="EMBL/GenBank/DDBJ databases">
        <title>Genome assembly of Pristionchus species.</title>
        <authorList>
            <person name="Yoshida K."/>
            <person name="Sommer R.J."/>
        </authorList>
    </citation>
    <scope>NUCLEOTIDE SEQUENCE</scope>
    <source>
        <strain evidence="10">RS5133</strain>
    </source>
</reference>
<comment type="caution">
    <text evidence="10">The sequence shown here is derived from an EMBL/GenBank/DDBJ whole genome shotgun (WGS) entry which is preliminary data.</text>
</comment>
<evidence type="ECO:0000256" key="1">
    <source>
        <dbReference type="ARBA" id="ARBA00022723"/>
    </source>
</evidence>
<dbReference type="Gene3D" id="3.30.50.10">
    <property type="entry name" value="Erythroid Transcription Factor GATA-1, subunit A"/>
    <property type="match status" value="1"/>
</dbReference>
<keyword evidence="6" id="KW-0804">Transcription</keyword>
<dbReference type="PANTHER" id="PTHR46011">
    <property type="entry name" value="NUCLEAR HORMONE RECEPTOR FAMILY MEMBER NHR-86-RELATED"/>
    <property type="match status" value="1"/>
</dbReference>
<evidence type="ECO:0000256" key="5">
    <source>
        <dbReference type="ARBA" id="ARBA00023125"/>
    </source>
</evidence>